<dbReference type="InterPro" id="IPR041682">
    <property type="entry name" value="AAA_14"/>
</dbReference>
<protein>
    <recommendedName>
        <fullName evidence="5">AAA family ATPase</fullName>
    </recommendedName>
</protein>
<dbReference type="InterPro" id="IPR025420">
    <property type="entry name" value="DUF4143"/>
</dbReference>
<sequence>MKYRILTKTIKKAIKTFPAVVITGPRQSGKTTLLKELFSATHTYVNLENLDIRNQAINDPNAFLNQYKAPLIIDEIQYAPDLLSYIKTKIDDNRKPAQWLITGSQNFVLMHGVTQSLAGRAAILSLLPLSLAERIDQGELSQNVDSLLKTSQKENFSDKKFKTNLAEIILRGHYPEIAYNNKVDKDIWCPSYITTYLERDVRNIASIGDLRQFENFLRLLATRTGQILNLSELAKEIGISFSTAKTWLSILTSSYQIYLLEPYYRNIGKRIIKSPKVYFNDTALACYLLGLKTPETLLASPYFPHLFETFIITDFWKRYLHFGQMPTMYYLRTRDGLEIDLLLENNQKFELFEIKSGSTITSNHAHSLLRAKHDLGEVVNSINLISNTKESFLLKDNLKNYRWSDILSR</sequence>
<gene>
    <name evidence="3" type="ORF">UT11_C0036G0002</name>
</gene>
<reference evidence="3 4" key="1">
    <citation type="journal article" date="2015" name="Nature">
        <title>rRNA introns, odd ribosomes, and small enigmatic genomes across a large radiation of phyla.</title>
        <authorList>
            <person name="Brown C.T."/>
            <person name="Hug L.A."/>
            <person name="Thomas B.C."/>
            <person name="Sharon I."/>
            <person name="Castelle C.J."/>
            <person name="Singh A."/>
            <person name="Wilkins M.J."/>
            <person name="Williams K.H."/>
            <person name="Banfield J.F."/>
        </authorList>
    </citation>
    <scope>NUCLEOTIDE SEQUENCE [LARGE SCALE GENOMIC DNA]</scope>
</reference>
<dbReference type="SUPFAM" id="SSF52540">
    <property type="entry name" value="P-loop containing nucleoside triphosphate hydrolases"/>
    <property type="match status" value="1"/>
</dbReference>
<dbReference type="AlphaFoldDB" id="A0A0G0LK01"/>
<dbReference type="Pfam" id="PF13173">
    <property type="entry name" value="AAA_14"/>
    <property type="match status" value="1"/>
</dbReference>
<dbReference type="PANTHER" id="PTHR43566:SF2">
    <property type="entry name" value="DUF4143 DOMAIN-CONTAINING PROTEIN"/>
    <property type="match status" value="1"/>
</dbReference>
<dbReference type="Pfam" id="PF13635">
    <property type="entry name" value="DUF4143"/>
    <property type="match status" value="1"/>
</dbReference>
<evidence type="ECO:0000313" key="3">
    <source>
        <dbReference type="EMBL" id="KKQ88280.1"/>
    </source>
</evidence>
<organism evidence="3 4">
    <name type="scientific">Berkelbacteria bacterium GW2011_GWA2_38_9</name>
    <dbReference type="NCBI Taxonomy" id="1618334"/>
    <lineage>
        <taxon>Bacteria</taxon>
        <taxon>Candidatus Berkelbacteria</taxon>
    </lineage>
</organism>
<evidence type="ECO:0008006" key="5">
    <source>
        <dbReference type="Google" id="ProtNLM"/>
    </source>
</evidence>
<comment type="caution">
    <text evidence="3">The sequence shown here is derived from an EMBL/GenBank/DDBJ whole genome shotgun (WGS) entry which is preliminary data.</text>
</comment>
<dbReference type="Proteomes" id="UP000033934">
    <property type="component" value="Unassembled WGS sequence"/>
</dbReference>
<dbReference type="EMBL" id="LBVO01000036">
    <property type="protein sequence ID" value="KKQ88280.1"/>
    <property type="molecule type" value="Genomic_DNA"/>
</dbReference>
<evidence type="ECO:0000313" key="4">
    <source>
        <dbReference type="Proteomes" id="UP000033934"/>
    </source>
</evidence>
<evidence type="ECO:0000259" key="1">
    <source>
        <dbReference type="Pfam" id="PF13173"/>
    </source>
</evidence>
<dbReference type="InterPro" id="IPR027417">
    <property type="entry name" value="P-loop_NTPase"/>
</dbReference>
<dbReference type="Gene3D" id="3.40.50.300">
    <property type="entry name" value="P-loop containing nucleotide triphosphate hydrolases"/>
    <property type="match status" value="1"/>
</dbReference>
<feature type="domain" description="DUF4143" evidence="2">
    <location>
        <begin position="198"/>
        <end position="357"/>
    </location>
</feature>
<name>A0A0G0LK01_9BACT</name>
<proteinExistence type="predicted"/>
<dbReference type="PANTHER" id="PTHR43566">
    <property type="entry name" value="CONSERVED PROTEIN"/>
    <property type="match status" value="1"/>
</dbReference>
<accession>A0A0G0LK01</accession>
<feature type="domain" description="AAA" evidence="1">
    <location>
        <begin position="18"/>
        <end position="133"/>
    </location>
</feature>
<evidence type="ECO:0000259" key="2">
    <source>
        <dbReference type="Pfam" id="PF13635"/>
    </source>
</evidence>